<dbReference type="GeneID" id="64766075"/>
<dbReference type="Proteomes" id="UP000318375">
    <property type="component" value="Segment"/>
</dbReference>
<gene>
    <name evidence="1" type="primary">56</name>
    <name evidence="1" type="ORF">SEA_PUPPER_56</name>
</gene>
<dbReference type="KEGG" id="vg:64766075"/>
<organism evidence="1 2">
    <name type="scientific">Gordonia phage Pupper</name>
    <dbReference type="NCBI Taxonomy" id="2571249"/>
    <lineage>
        <taxon>Viruses</taxon>
        <taxon>Duplodnaviria</taxon>
        <taxon>Heunggongvirae</taxon>
        <taxon>Uroviricota</taxon>
        <taxon>Caudoviricetes</taxon>
        <taxon>Puppervirus</taxon>
        <taxon>Puppervirus Pupper</taxon>
    </lineage>
</organism>
<dbReference type="EMBL" id="MK977695">
    <property type="protein sequence ID" value="QDF18542.1"/>
    <property type="molecule type" value="Genomic_DNA"/>
</dbReference>
<accession>A0A4Y6EJ90</accession>
<dbReference type="RefSeq" id="YP_010058844.1">
    <property type="nucleotide sequence ID" value="NC_054723.1"/>
</dbReference>
<reference evidence="1 2" key="1">
    <citation type="submission" date="2019-05" db="EMBL/GenBank/DDBJ databases">
        <authorList>
            <person name="Pope W.H."/>
            <person name="Garlena R.A."/>
            <person name="Russell D.A."/>
            <person name="Jacobs-Sera D."/>
            <person name="Hatfull G.F."/>
        </authorList>
    </citation>
    <scope>NUCLEOTIDE SEQUENCE [LARGE SCALE GENOMIC DNA]</scope>
</reference>
<name>A0A4Y6EJ90_9CAUD</name>
<keyword evidence="2" id="KW-1185">Reference proteome</keyword>
<proteinExistence type="predicted"/>
<evidence type="ECO:0000313" key="2">
    <source>
        <dbReference type="Proteomes" id="UP000318375"/>
    </source>
</evidence>
<sequence length="178" mass="20318">MAESDEAYVYVQDHDDPLFNDEYRRYDEDGTLLEIREHIVVLTSDRHGYQDGYQVQLAEYRTSGSGSAYIVAQGMSKEVAKKLARVLNADRGMVPQPGSVVGAYQAALNRSDDDLAAENKRHEEFKEAWSFERNYLIRRQADLISGALDDESALLQLRNRPSGAEMRRLNLRNGRENF</sequence>
<protein>
    <submittedName>
        <fullName evidence="1">Uncharacterized protein</fullName>
    </submittedName>
</protein>
<evidence type="ECO:0000313" key="1">
    <source>
        <dbReference type="EMBL" id="QDF18542.1"/>
    </source>
</evidence>